<evidence type="ECO:0000313" key="4">
    <source>
        <dbReference type="EMBL" id="KXU16802.1"/>
    </source>
</evidence>
<feature type="signal peptide" evidence="3">
    <location>
        <begin position="1"/>
        <end position="32"/>
    </location>
</feature>
<dbReference type="Proteomes" id="UP000070339">
    <property type="component" value="Unassembled WGS sequence"/>
</dbReference>
<feature type="region of interest" description="Disordered" evidence="1">
    <location>
        <begin position="301"/>
        <end position="323"/>
    </location>
</feature>
<organism evidence="4 5">
    <name type="scientific">Corynebacterium simulans</name>
    <dbReference type="NCBI Taxonomy" id="146827"/>
    <lineage>
        <taxon>Bacteria</taxon>
        <taxon>Bacillati</taxon>
        <taxon>Actinomycetota</taxon>
        <taxon>Actinomycetes</taxon>
        <taxon>Mycobacteriales</taxon>
        <taxon>Corynebacteriaceae</taxon>
        <taxon>Corynebacterium</taxon>
    </lineage>
</organism>
<proteinExistence type="predicted"/>
<feature type="transmembrane region" description="Helical" evidence="2">
    <location>
        <begin position="330"/>
        <end position="350"/>
    </location>
</feature>
<keyword evidence="2" id="KW-0812">Transmembrane</keyword>
<protein>
    <submittedName>
        <fullName evidence="4">Membrane protein</fullName>
    </submittedName>
</protein>
<keyword evidence="5" id="KW-1185">Reference proteome</keyword>
<evidence type="ECO:0000256" key="1">
    <source>
        <dbReference type="SAM" id="MobiDB-lite"/>
    </source>
</evidence>
<reference evidence="4 5" key="1">
    <citation type="journal article" date="2016" name="Int. J. Syst. Evol. Microbiol.">
        <title>Resolving the Complexity of Human Skin Metagenomes Using Single-Molecule Sequencing.</title>
        <authorList>
            <consortium name="NISC Comparative Sequencing Program"/>
            <person name="Tsai Y.C."/>
            <person name="Conlan S."/>
            <person name="Deming C."/>
            <person name="Segre J.A."/>
            <person name="Kong H.H."/>
            <person name="Korlach J."/>
            <person name="Oh J."/>
        </authorList>
    </citation>
    <scope>NUCLEOTIDE SEQUENCE [LARGE SCALE GENOMIC DNA]</scope>
    <source>
        <strain evidence="4 5">1B08</strain>
    </source>
</reference>
<dbReference type="EMBL" id="LTEB01000066">
    <property type="protein sequence ID" value="KXU16802.1"/>
    <property type="molecule type" value="Genomic_DNA"/>
</dbReference>
<accession>A0ABR5V5Z5</accession>
<feature type="chain" id="PRO_5045792256" evidence="3">
    <location>
        <begin position="33"/>
        <end position="361"/>
    </location>
</feature>
<evidence type="ECO:0000313" key="5">
    <source>
        <dbReference type="Proteomes" id="UP000070339"/>
    </source>
</evidence>
<keyword evidence="3" id="KW-0732">Signal</keyword>
<evidence type="ECO:0000256" key="2">
    <source>
        <dbReference type="SAM" id="Phobius"/>
    </source>
</evidence>
<feature type="compositionally biased region" description="Gly residues" evidence="1">
    <location>
        <begin position="139"/>
        <end position="184"/>
    </location>
</feature>
<dbReference type="RefSeq" id="WP_061926137.1">
    <property type="nucleotide sequence ID" value="NZ_LTEB01000066.1"/>
</dbReference>
<feature type="region of interest" description="Disordered" evidence="1">
    <location>
        <begin position="109"/>
        <end position="189"/>
    </location>
</feature>
<comment type="caution">
    <text evidence="4">The sequence shown here is derived from an EMBL/GenBank/DDBJ whole genome shotgun (WGS) entry which is preliminary data.</text>
</comment>
<keyword evidence="2" id="KW-1133">Transmembrane helix</keyword>
<evidence type="ECO:0000256" key="3">
    <source>
        <dbReference type="SAM" id="SignalP"/>
    </source>
</evidence>
<sequence>MRKDLAGVTRGAKLAAATAVVAMVLAVAPSQAQDASVSVPAGQTSTVSLPVPVDVSYAGEGWNINASGGSATITAPPEGGQVTVPVTYEGTTISLTLVADGSVTQEDLNNAGEDIANGGDGGAVLHGGGGTAGDAAGSGPAGEGSGSGSGADGGAGAGSGGAGTADENGGGDGAAAGAQGGVPGGAPANNPAAAGGVDVSQAEYINLDATIEGQTITAQMGVMQALDLYNRFKDTDEAGVTLRYLNAKGEFIKGVKRKVDKSSRTLELTYPEGQTPDNPFIMELVRDSDNAAVLVVTLTDPNKETAGEVPNPDNGSGEGANADSKNGSSILPWAIGAGGVLLLIVLGWLLSRRRKSSQEAG</sequence>
<keyword evidence="2" id="KW-0472">Membrane</keyword>
<gene>
    <name evidence="4" type="ORF">WM41_2579</name>
</gene>
<feature type="compositionally biased region" description="Gly residues" evidence="1">
    <location>
        <begin position="118"/>
        <end position="132"/>
    </location>
</feature>
<name>A0ABR5V5Z5_9CORY</name>